<evidence type="ECO:0000313" key="1">
    <source>
        <dbReference type="EMBL" id="KAG5185809.1"/>
    </source>
</evidence>
<keyword evidence="2" id="KW-1185">Reference proteome</keyword>
<accession>A0A835Z980</accession>
<dbReference type="EMBL" id="JAFCMP010000121">
    <property type="protein sequence ID" value="KAG5185809.1"/>
    <property type="molecule type" value="Genomic_DNA"/>
</dbReference>
<evidence type="ECO:0000313" key="2">
    <source>
        <dbReference type="Proteomes" id="UP000664859"/>
    </source>
</evidence>
<proteinExistence type="predicted"/>
<comment type="caution">
    <text evidence="1">The sequence shown here is derived from an EMBL/GenBank/DDBJ whole genome shotgun (WGS) entry which is preliminary data.</text>
</comment>
<reference evidence="1" key="1">
    <citation type="submission" date="2021-02" db="EMBL/GenBank/DDBJ databases">
        <title>First Annotated Genome of the Yellow-green Alga Tribonema minus.</title>
        <authorList>
            <person name="Mahan K.M."/>
        </authorList>
    </citation>
    <scope>NUCLEOTIDE SEQUENCE</scope>
    <source>
        <strain evidence="1">UTEX B ZZ1240</strain>
    </source>
</reference>
<name>A0A835Z980_9STRA</name>
<dbReference type="Proteomes" id="UP000664859">
    <property type="component" value="Unassembled WGS sequence"/>
</dbReference>
<gene>
    <name evidence="1" type="ORF">JKP88DRAFT_236483</name>
</gene>
<protein>
    <submittedName>
        <fullName evidence="1">Uncharacterized protein</fullName>
    </submittedName>
</protein>
<organism evidence="1 2">
    <name type="scientific">Tribonema minus</name>
    <dbReference type="NCBI Taxonomy" id="303371"/>
    <lineage>
        <taxon>Eukaryota</taxon>
        <taxon>Sar</taxon>
        <taxon>Stramenopiles</taxon>
        <taxon>Ochrophyta</taxon>
        <taxon>PX clade</taxon>
        <taxon>Xanthophyceae</taxon>
        <taxon>Tribonematales</taxon>
        <taxon>Tribonemataceae</taxon>
        <taxon>Tribonema</taxon>
    </lineage>
</organism>
<sequence length="159" mass="16161">MPAAALAEAAAAAAAAVVAARADFAMAWPRCRSEPLHLSEAAAQRGGAAMLVCTCCARSFCAASSSRPSGCASLPGVLFAGEDQVLYRAACAGATVSDPALLHPDRARACAASCTDRQQQRCSQCCFGTVTRKGVHTCRAVPLRVAAAAPLFCRCIGSA</sequence>
<dbReference type="AlphaFoldDB" id="A0A835Z980"/>